<dbReference type="EMBL" id="JAGINW010000001">
    <property type="protein sequence ID" value="MBP2325362.1"/>
    <property type="molecule type" value="Genomic_DNA"/>
</dbReference>
<reference evidence="1 2" key="1">
    <citation type="submission" date="2021-03" db="EMBL/GenBank/DDBJ databases">
        <title>Sequencing the genomes of 1000 actinobacteria strains.</title>
        <authorList>
            <person name="Klenk H.-P."/>
        </authorList>
    </citation>
    <scope>NUCLEOTIDE SEQUENCE [LARGE SCALE GENOMIC DNA]</scope>
    <source>
        <strain evidence="1 2">DSM 46670</strain>
    </source>
</reference>
<name>A0ABS4TLT0_9PSEU</name>
<evidence type="ECO:0000313" key="1">
    <source>
        <dbReference type="EMBL" id="MBP2325362.1"/>
    </source>
</evidence>
<sequence>MDQAMESAVEVDTVVTDMAWIVRRDRVIAALTGTTLWAHGMPGRCADWQDQ</sequence>
<dbReference type="Proteomes" id="UP001519332">
    <property type="component" value="Unassembled WGS sequence"/>
</dbReference>
<organism evidence="1 2">
    <name type="scientific">Kibdelosporangium banguiense</name>
    <dbReference type="NCBI Taxonomy" id="1365924"/>
    <lineage>
        <taxon>Bacteria</taxon>
        <taxon>Bacillati</taxon>
        <taxon>Actinomycetota</taxon>
        <taxon>Actinomycetes</taxon>
        <taxon>Pseudonocardiales</taxon>
        <taxon>Pseudonocardiaceae</taxon>
        <taxon>Kibdelosporangium</taxon>
    </lineage>
</organism>
<evidence type="ECO:0000313" key="2">
    <source>
        <dbReference type="Proteomes" id="UP001519332"/>
    </source>
</evidence>
<gene>
    <name evidence="1" type="ORF">JOF56_005747</name>
</gene>
<protein>
    <submittedName>
        <fullName evidence="1">Uncharacterized protein</fullName>
    </submittedName>
</protein>
<keyword evidence="2" id="KW-1185">Reference proteome</keyword>
<comment type="caution">
    <text evidence="1">The sequence shown here is derived from an EMBL/GenBank/DDBJ whole genome shotgun (WGS) entry which is preliminary data.</text>
</comment>
<proteinExistence type="predicted"/>
<accession>A0ABS4TLT0</accession>
<dbReference type="RefSeq" id="WP_209642571.1">
    <property type="nucleotide sequence ID" value="NZ_JAGINW010000001.1"/>
</dbReference>